<keyword evidence="5" id="KW-1185">Reference proteome</keyword>
<evidence type="ECO:0000256" key="2">
    <source>
        <dbReference type="SAM" id="SignalP"/>
    </source>
</evidence>
<dbReference type="PANTHER" id="PTHR21679">
    <property type="entry name" value="DOMAIN OF UNKNOWN FUNCTION DB DOMAIN-CONTAINING PROTEIN-RELATED"/>
    <property type="match status" value="1"/>
</dbReference>
<sequence>MRLLWVIAAVVSVTTADLPSCERATCDHCNVEFIARMCERTCQACPRSVVDPRTGNRLKLYTEQSRQPLPTANVNVPQRQNVDFRNVVRQAGVPTQPQQPVPAYNPALVQLPRPMQLATPQAQVAPIQYPAPAGISTLAPMIPPPRPTDISSSLSRQPADLAQPLPEYQQGAQGAFPYSQPQTTQFQLAAPAQQQSFPTAVSNVQQPGMTDLFGRPLFSSQPQSSPIFNPFQPFMTQAATGGSQHSLLDPLGLFNMAGVTNFQGTSPPQVTQPHFTPQARSFGPAPFTSQQPAQSAPQPQQTLPAPYYNQKPAQTSQQNVNVQPARIYTNQPQQQNYQAYQNAQQIAYRPNTNPQQQLPQQANIATPRYQTNQAPVLQQYMQNQIIDSPQRSQSIDAAPINVPKYVDGKGAVPAPPPLTCPRQPGWGPCISKELANQRFARCCSRLGDGCIPLCNYDAPLSTMQLAVLTGRCPLNKMADIMVCASGYEDATACCEAYNVFEPGYEQCRPYCNPAAGLPQGGLLSEKYKCLAKLSTIQQCFYVSQKP</sequence>
<dbReference type="AlphaFoldDB" id="A0AA36ME44"/>
<evidence type="ECO:0000313" key="5">
    <source>
        <dbReference type="Proteomes" id="UP001176961"/>
    </source>
</evidence>
<feature type="chain" id="PRO_5041382867" description="Domain of unknown function DB domain-containing protein" evidence="2">
    <location>
        <begin position="17"/>
        <end position="546"/>
    </location>
</feature>
<dbReference type="Pfam" id="PF01682">
    <property type="entry name" value="DB"/>
    <property type="match status" value="1"/>
</dbReference>
<evidence type="ECO:0000259" key="3">
    <source>
        <dbReference type="Pfam" id="PF01682"/>
    </source>
</evidence>
<reference evidence="4" key="1">
    <citation type="submission" date="2023-07" db="EMBL/GenBank/DDBJ databases">
        <authorList>
            <consortium name="CYATHOMIX"/>
        </authorList>
    </citation>
    <scope>NUCLEOTIDE SEQUENCE</scope>
    <source>
        <strain evidence="4">N/A</strain>
    </source>
</reference>
<dbReference type="PANTHER" id="PTHR21679:SF6">
    <property type="entry name" value="DOMAIN OF UNKNOWN FUNCTION DB DOMAIN-CONTAINING PROTEIN"/>
    <property type="match status" value="1"/>
</dbReference>
<dbReference type="EMBL" id="CATQJL010000316">
    <property type="protein sequence ID" value="CAJ0607055.1"/>
    <property type="molecule type" value="Genomic_DNA"/>
</dbReference>
<feature type="compositionally biased region" description="Polar residues" evidence="1">
    <location>
        <begin position="264"/>
        <end position="279"/>
    </location>
</feature>
<gene>
    <name evidence="4" type="ORF">CYNAS_LOCUS19038</name>
</gene>
<accession>A0AA36ME44</accession>
<protein>
    <recommendedName>
        <fullName evidence="3">Domain of unknown function DB domain-containing protein</fullName>
    </recommendedName>
</protein>
<feature type="compositionally biased region" description="Low complexity" evidence="1">
    <location>
        <begin position="284"/>
        <end position="306"/>
    </location>
</feature>
<feature type="region of interest" description="Disordered" evidence="1">
    <location>
        <begin position="264"/>
        <end position="316"/>
    </location>
</feature>
<name>A0AA36ME44_CYLNA</name>
<dbReference type="InterPro" id="IPR002602">
    <property type="entry name" value="DB"/>
</dbReference>
<keyword evidence="2" id="KW-0732">Signal</keyword>
<feature type="signal peptide" evidence="2">
    <location>
        <begin position="1"/>
        <end position="16"/>
    </location>
</feature>
<proteinExistence type="predicted"/>
<comment type="caution">
    <text evidence="4">The sequence shown here is derived from an EMBL/GenBank/DDBJ whole genome shotgun (WGS) entry which is preliminary data.</text>
</comment>
<evidence type="ECO:0000313" key="4">
    <source>
        <dbReference type="EMBL" id="CAJ0607055.1"/>
    </source>
</evidence>
<feature type="domain" description="Domain of unknown function DB" evidence="3">
    <location>
        <begin position="442"/>
        <end position="540"/>
    </location>
</feature>
<evidence type="ECO:0000256" key="1">
    <source>
        <dbReference type="SAM" id="MobiDB-lite"/>
    </source>
</evidence>
<dbReference type="Proteomes" id="UP001176961">
    <property type="component" value="Unassembled WGS sequence"/>
</dbReference>
<organism evidence="4 5">
    <name type="scientific">Cylicocyclus nassatus</name>
    <name type="common">Nematode worm</name>
    <dbReference type="NCBI Taxonomy" id="53992"/>
    <lineage>
        <taxon>Eukaryota</taxon>
        <taxon>Metazoa</taxon>
        <taxon>Ecdysozoa</taxon>
        <taxon>Nematoda</taxon>
        <taxon>Chromadorea</taxon>
        <taxon>Rhabditida</taxon>
        <taxon>Rhabditina</taxon>
        <taxon>Rhabditomorpha</taxon>
        <taxon>Strongyloidea</taxon>
        <taxon>Strongylidae</taxon>
        <taxon>Cylicocyclus</taxon>
    </lineage>
</organism>